<evidence type="ECO:0000313" key="3">
    <source>
        <dbReference type="EMBL" id="CAG9977972.1"/>
    </source>
</evidence>
<evidence type="ECO:0000259" key="2">
    <source>
        <dbReference type="Pfam" id="PF04921"/>
    </source>
</evidence>
<protein>
    <recommendedName>
        <fullName evidence="2">FAM50A/XAP5 C-terminal domain-containing protein</fullName>
    </recommendedName>
</protein>
<proteinExistence type="predicted"/>
<feature type="compositionally biased region" description="Basic residues" evidence="1">
    <location>
        <begin position="94"/>
        <end position="110"/>
    </location>
</feature>
<dbReference type="AlphaFoldDB" id="A0A9N9XY64"/>
<dbReference type="Pfam" id="PF04921">
    <property type="entry name" value="XAP5"/>
    <property type="match status" value="1"/>
</dbReference>
<feature type="compositionally biased region" description="Acidic residues" evidence="1">
    <location>
        <begin position="114"/>
        <end position="127"/>
    </location>
</feature>
<dbReference type="Proteomes" id="UP000754883">
    <property type="component" value="Unassembled WGS sequence"/>
</dbReference>
<dbReference type="GO" id="GO:0005634">
    <property type="term" value="C:nucleus"/>
    <property type="evidence" value="ECO:0007669"/>
    <property type="project" value="InterPro"/>
</dbReference>
<dbReference type="PANTHER" id="PTHR12722:SF0">
    <property type="entry name" value="PROTEIN FAM50A"/>
    <property type="match status" value="1"/>
</dbReference>
<feature type="compositionally biased region" description="Polar residues" evidence="1">
    <location>
        <begin position="64"/>
        <end position="74"/>
    </location>
</feature>
<comment type="caution">
    <text evidence="3">The sequence shown here is derived from an EMBL/GenBank/DDBJ whole genome shotgun (WGS) entry which is preliminary data.</text>
</comment>
<feature type="region of interest" description="Disordered" evidence="1">
    <location>
        <begin position="44"/>
        <end position="139"/>
    </location>
</feature>
<evidence type="ECO:0000313" key="4">
    <source>
        <dbReference type="Proteomes" id="UP000754883"/>
    </source>
</evidence>
<sequence>MSDQPSNPSRFTSQTVQNKTTNERLSSNTVGLVKLSDFRKRRAEVLEQQERESREASSPALRSGTVSTRNSTPDVSEGGDNNDDQQQQQPGRAPPRKKVKNKKQGGKKKLLSFGDDDEEEGEDEDGGSEEKKTKSKFKANASVGVVPKAVTKSALRKEAAEREALRQEFIAQRDAVKATEIAIPFIFYDGANIPGGTVRVKKGDFVWFFLDKSRKVGAELGVGEKANATRTWARVGVDDLILVRGTVILPHHYDFYYFLVNKSLGPGGQRIFNYSAEAPKNVPREETVDAGLMTAAEVKAAAAKKLADISTLEGANDDPTLTKVVDRRWYERNKHIYPASTWQDFDPEKDYTSEVRRDAGGNTLFFSR</sequence>
<dbReference type="PANTHER" id="PTHR12722">
    <property type="entry name" value="XAP-5 PROTEIN-RELATED"/>
    <property type="match status" value="1"/>
</dbReference>
<organism evidence="3 4">
    <name type="scientific">Clonostachys byssicola</name>
    <dbReference type="NCBI Taxonomy" id="160290"/>
    <lineage>
        <taxon>Eukaryota</taxon>
        <taxon>Fungi</taxon>
        <taxon>Dikarya</taxon>
        <taxon>Ascomycota</taxon>
        <taxon>Pezizomycotina</taxon>
        <taxon>Sordariomycetes</taxon>
        <taxon>Hypocreomycetidae</taxon>
        <taxon>Hypocreales</taxon>
        <taxon>Bionectriaceae</taxon>
        <taxon>Clonostachys</taxon>
    </lineage>
</organism>
<dbReference type="EMBL" id="CABFNO020001298">
    <property type="protein sequence ID" value="CAG9977972.1"/>
    <property type="molecule type" value="Genomic_DNA"/>
</dbReference>
<name>A0A9N9XY64_9HYPO</name>
<reference evidence="3 4" key="2">
    <citation type="submission" date="2021-10" db="EMBL/GenBank/DDBJ databases">
        <authorList>
            <person name="Piombo E."/>
        </authorList>
    </citation>
    <scope>NUCLEOTIDE SEQUENCE [LARGE SCALE GENOMIC DNA]</scope>
</reference>
<accession>A0A9N9XY64</accession>
<feature type="domain" description="FAM50A/XAP5 C-terminal" evidence="2">
    <location>
        <begin position="179"/>
        <end position="355"/>
    </location>
</feature>
<dbReference type="GO" id="GO:0006325">
    <property type="term" value="P:chromatin organization"/>
    <property type="evidence" value="ECO:0007669"/>
    <property type="project" value="TreeGrafter"/>
</dbReference>
<feature type="compositionally biased region" description="Polar residues" evidence="1">
    <location>
        <begin position="1"/>
        <end position="30"/>
    </location>
</feature>
<dbReference type="OrthoDB" id="1562195at2759"/>
<dbReference type="InterPro" id="IPR007005">
    <property type="entry name" value="XAP5"/>
</dbReference>
<gene>
    <name evidence="3" type="ORF">CBYS24578_00009008</name>
</gene>
<feature type="region of interest" description="Disordered" evidence="1">
    <location>
        <begin position="1"/>
        <end position="31"/>
    </location>
</feature>
<evidence type="ECO:0000256" key="1">
    <source>
        <dbReference type="SAM" id="MobiDB-lite"/>
    </source>
</evidence>
<dbReference type="InterPro" id="IPR048337">
    <property type="entry name" value="FAM50A/XAP5_C"/>
</dbReference>
<feature type="compositionally biased region" description="Basic and acidic residues" evidence="1">
    <location>
        <begin position="44"/>
        <end position="55"/>
    </location>
</feature>
<reference evidence="4" key="1">
    <citation type="submission" date="2019-06" db="EMBL/GenBank/DDBJ databases">
        <authorList>
            <person name="Broberg M."/>
        </authorList>
    </citation>
    <scope>NUCLEOTIDE SEQUENCE [LARGE SCALE GENOMIC DNA]</scope>
</reference>
<keyword evidence="4" id="KW-1185">Reference proteome</keyword>